<dbReference type="PANTHER" id="PTHR38111:SF10">
    <property type="entry name" value="C6 FINGER DOMAIN-CONTAINING PROTEIN"/>
    <property type="match status" value="1"/>
</dbReference>
<proteinExistence type="predicted"/>
<dbReference type="STRING" id="1408163.A0A0F4YJM7"/>
<dbReference type="RefSeq" id="XP_013324698.1">
    <property type="nucleotide sequence ID" value="XM_013469244.1"/>
</dbReference>
<dbReference type="PANTHER" id="PTHR38111">
    <property type="entry name" value="ZN(2)-C6 FUNGAL-TYPE DOMAIN-CONTAINING PROTEIN-RELATED"/>
    <property type="match status" value="1"/>
</dbReference>
<dbReference type="GeneID" id="25320235"/>
<keyword evidence="3" id="KW-1185">Reference proteome</keyword>
<reference evidence="2 3" key="1">
    <citation type="submission" date="2015-04" db="EMBL/GenBank/DDBJ databases">
        <authorList>
            <person name="Heijne W.H."/>
            <person name="Fedorova N.D."/>
            <person name="Nierman W.C."/>
            <person name="Vollebregt A.W."/>
            <person name="Zhao Z."/>
            <person name="Wu L."/>
            <person name="Kumar M."/>
            <person name="Stam H."/>
            <person name="van den Berg M.A."/>
            <person name="Pel H.J."/>
        </authorList>
    </citation>
    <scope>NUCLEOTIDE SEQUENCE [LARGE SCALE GENOMIC DNA]</scope>
    <source>
        <strain evidence="2 3">CBS 393.64</strain>
    </source>
</reference>
<feature type="compositionally biased region" description="Low complexity" evidence="1">
    <location>
        <begin position="26"/>
        <end position="52"/>
    </location>
</feature>
<name>A0A0F4YJM7_RASE3</name>
<dbReference type="InterPro" id="IPR053178">
    <property type="entry name" value="Osmoadaptation_assoc"/>
</dbReference>
<evidence type="ECO:0000313" key="2">
    <source>
        <dbReference type="EMBL" id="KKA18086.1"/>
    </source>
</evidence>
<comment type="caution">
    <text evidence="2">The sequence shown here is derived from an EMBL/GenBank/DDBJ whole genome shotgun (WGS) entry which is preliminary data.</text>
</comment>
<feature type="compositionally biased region" description="Low complexity" evidence="1">
    <location>
        <begin position="452"/>
        <end position="463"/>
    </location>
</feature>
<protein>
    <recommendedName>
        <fullName evidence="4">C6 finger domain protein</fullName>
    </recommendedName>
</protein>
<feature type="compositionally biased region" description="Basic and acidic residues" evidence="1">
    <location>
        <begin position="58"/>
        <end position="70"/>
    </location>
</feature>
<dbReference type="OrthoDB" id="191686at2759"/>
<sequence>MGAQCPGYARVFKFQDEAPALKQRYRAASKASSRSSTASSSAALALSRSSPSSEEEDRPGCRDDRRREADDSLFPHPRLVGRTNVRYKPVLLSIDEGVSPSLAVQAISAQQTQIYANYVLTAWPCLFKCTETQVPINWVQFVSSRGSGLPRSPFDAIVRCITCTYMGLLHDDQRLVDIGRFMYIKALRMVAARLTNLAAAKSDEVVATAILLSVYDMSLGTTADAWLKHSAGIAELMRLRGPEAHIGGFGRAIYIAFRGFLVTAALLNGEACFLERPEWQQLSETIGADNAKQPDSSLFTDIAERAFREIVKLPGFVKRVQDLWELPAKKQAQLRPALVQNITACRATLRGIHTEFGIAVATQGSRSSSDGSEQDSQETRFIGPIPYDFFDGFASLSIKGIRSGIILLNQLLMILTPEDRPALKAEIRSLSPGSMYDRCSSVAITTKTRTESSSSPSSSSSLITPPPDLPPSGVSKRAFPLKCESLMTPELRLGPTTPWVDSIATSMGMGGVRFSVIEEEEEYDDKGEK</sequence>
<organism evidence="2 3">
    <name type="scientific">Rasamsonia emersonii (strain ATCC 16479 / CBS 393.64 / IMI 116815)</name>
    <dbReference type="NCBI Taxonomy" id="1408163"/>
    <lineage>
        <taxon>Eukaryota</taxon>
        <taxon>Fungi</taxon>
        <taxon>Dikarya</taxon>
        <taxon>Ascomycota</taxon>
        <taxon>Pezizomycotina</taxon>
        <taxon>Eurotiomycetes</taxon>
        <taxon>Eurotiomycetidae</taxon>
        <taxon>Eurotiales</taxon>
        <taxon>Trichocomaceae</taxon>
        <taxon>Rasamsonia</taxon>
    </lineage>
</organism>
<dbReference type="EMBL" id="LASV01000501">
    <property type="protein sequence ID" value="KKA18086.1"/>
    <property type="molecule type" value="Genomic_DNA"/>
</dbReference>
<dbReference type="Proteomes" id="UP000053958">
    <property type="component" value="Unassembled WGS sequence"/>
</dbReference>
<evidence type="ECO:0000256" key="1">
    <source>
        <dbReference type="SAM" id="MobiDB-lite"/>
    </source>
</evidence>
<evidence type="ECO:0008006" key="4">
    <source>
        <dbReference type="Google" id="ProtNLM"/>
    </source>
</evidence>
<dbReference type="AlphaFoldDB" id="A0A0F4YJM7"/>
<feature type="region of interest" description="Disordered" evidence="1">
    <location>
        <begin position="26"/>
        <end position="75"/>
    </location>
</feature>
<feature type="region of interest" description="Disordered" evidence="1">
    <location>
        <begin position="446"/>
        <end position="475"/>
    </location>
</feature>
<accession>A0A0F4YJM7</accession>
<gene>
    <name evidence="2" type="ORF">T310_7970</name>
</gene>
<evidence type="ECO:0000313" key="3">
    <source>
        <dbReference type="Proteomes" id="UP000053958"/>
    </source>
</evidence>